<keyword evidence="9" id="KW-0436">Ligase</keyword>
<dbReference type="PIRSF" id="PIRSF001589">
    <property type="entry name" value="Asn_synthetase_glu-h"/>
    <property type="match status" value="1"/>
</dbReference>
<dbReference type="InterPro" id="IPR001962">
    <property type="entry name" value="Asn_synthase"/>
</dbReference>
<dbReference type="SUPFAM" id="SSF56235">
    <property type="entry name" value="N-terminal nucleophile aminohydrolases (Ntn hydrolases)"/>
    <property type="match status" value="1"/>
</dbReference>
<evidence type="ECO:0000256" key="2">
    <source>
        <dbReference type="ARBA" id="ARBA00005752"/>
    </source>
</evidence>
<evidence type="ECO:0000259" key="8">
    <source>
        <dbReference type="PROSITE" id="PS51278"/>
    </source>
</evidence>
<dbReference type="InterPro" id="IPR033738">
    <property type="entry name" value="AsnB_N"/>
</dbReference>
<organism evidence="9 10">
    <name type="scientific">Bosea minatitlanensis</name>
    <dbReference type="NCBI Taxonomy" id="128782"/>
    <lineage>
        <taxon>Bacteria</taxon>
        <taxon>Pseudomonadati</taxon>
        <taxon>Pseudomonadota</taxon>
        <taxon>Alphaproteobacteria</taxon>
        <taxon>Hyphomicrobiales</taxon>
        <taxon>Boseaceae</taxon>
        <taxon>Bosea</taxon>
    </lineage>
</organism>
<dbReference type="EMBL" id="JBHSLI010000018">
    <property type="protein sequence ID" value="MFC5295857.1"/>
    <property type="molecule type" value="Genomic_DNA"/>
</dbReference>
<dbReference type="PANTHER" id="PTHR43284:SF1">
    <property type="entry name" value="ASPARAGINE SYNTHETASE"/>
    <property type="match status" value="1"/>
</dbReference>
<comment type="pathway">
    <text evidence="1">Amino-acid biosynthesis; L-asparagine biosynthesis; L-asparagine from L-aspartate (L-Gln route): step 1/1.</text>
</comment>
<keyword evidence="5" id="KW-0067">ATP-binding</keyword>
<dbReference type="InterPro" id="IPR014729">
    <property type="entry name" value="Rossmann-like_a/b/a_fold"/>
</dbReference>
<dbReference type="InterPro" id="IPR017932">
    <property type="entry name" value="GATase_2_dom"/>
</dbReference>
<dbReference type="Proteomes" id="UP001595976">
    <property type="component" value="Unassembled WGS sequence"/>
</dbReference>
<keyword evidence="4" id="KW-0547">Nucleotide-binding</keyword>
<gene>
    <name evidence="9" type="primary">asnB</name>
    <name evidence="9" type="ORF">ACFPK2_22965</name>
</gene>
<accession>A0ABW0F8V6</accession>
<dbReference type="SUPFAM" id="SSF52402">
    <property type="entry name" value="Adenine nucleotide alpha hydrolases-like"/>
    <property type="match status" value="1"/>
</dbReference>
<dbReference type="InterPro" id="IPR051786">
    <property type="entry name" value="ASN_synthetase/amidase"/>
</dbReference>
<dbReference type="Gene3D" id="3.40.50.620">
    <property type="entry name" value="HUPs"/>
    <property type="match status" value="1"/>
</dbReference>
<keyword evidence="6" id="KW-0315">Glutamine amidotransferase</keyword>
<comment type="catalytic activity">
    <reaction evidence="7">
        <text>L-aspartate + L-glutamine + ATP + H2O = L-asparagine + L-glutamate + AMP + diphosphate + H(+)</text>
        <dbReference type="Rhea" id="RHEA:12228"/>
        <dbReference type="ChEBI" id="CHEBI:15377"/>
        <dbReference type="ChEBI" id="CHEBI:15378"/>
        <dbReference type="ChEBI" id="CHEBI:29985"/>
        <dbReference type="ChEBI" id="CHEBI:29991"/>
        <dbReference type="ChEBI" id="CHEBI:30616"/>
        <dbReference type="ChEBI" id="CHEBI:33019"/>
        <dbReference type="ChEBI" id="CHEBI:58048"/>
        <dbReference type="ChEBI" id="CHEBI:58359"/>
        <dbReference type="ChEBI" id="CHEBI:456215"/>
        <dbReference type="EC" id="6.3.5.4"/>
    </reaction>
</comment>
<proteinExistence type="inferred from homology"/>
<evidence type="ECO:0000256" key="4">
    <source>
        <dbReference type="ARBA" id="ARBA00022741"/>
    </source>
</evidence>
<evidence type="ECO:0000256" key="5">
    <source>
        <dbReference type="ARBA" id="ARBA00022840"/>
    </source>
</evidence>
<dbReference type="CDD" id="cd01991">
    <property type="entry name" value="Asn_synthase_B_C"/>
    <property type="match status" value="1"/>
</dbReference>
<dbReference type="RefSeq" id="WP_158444699.1">
    <property type="nucleotide sequence ID" value="NZ_JAOAOS010000003.1"/>
</dbReference>
<reference evidence="10" key="1">
    <citation type="journal article" date="2019" name="Int. J. Syst. Evol. Microbiol.">
        <title>The Global Catalogue of Microorganisms (GCM) 10K type strain sequencing project: providing services to taxonomists for standard genome sequencing and annotation.</title>
        <authorList>
            <consortium name="The Broad Institute Genomics Platform"/>
            <consortium name="The Broad Institute Genome Sequencing Center for Infectious Disease"/>
            <person name="Wu L."/>
            <person name="Ma J."/>
        </authorList>
    </citation>
    <scope>NUCLEOTIDE SEQUENCE [LARGE SCALE GENOMIC DNA]</scope>
    <source>
        <strain evidence="10">CGMCC 1.15643</strain>
    </source>
</reference>
<dbReference type="InterPro" id="IPR029055">
    <property type="entry name" value="Ntn_hydrolases_N"/>
</dbReference>
<evidence type="ECO:0000313" key="10">
    <source>
        <dbReference type="Proteomes" id="UP001595976"/>
    </source>
</evidence>
<dbReference type="InterPro" id="IPR006426">
    <property type="entry name" value="Asn_synth_AEB"/>
</dbReference>
<dbReference type="PANTHER" id="PTHR43284">
    <property type="entry name" value="ASPARAGINE SYNTHETASE (GLUTAMINE-HYDROLYZING)"/>
    <property type="match status" value="1"/>
</dbReference>
<comment type="similarity">
    <text evidence="2">Belongs to the asparagine synthetase family.</text>
</comment>
<dbReference type="NCBIfam" id="TIGR01536">
    <property type="entry name" value="asn_synth_AEB"/>
    <property type="match status" value="1"/>
</dbReference>
<dbReference type="PROSITE" id="PS51278">
    <property type="entry name" value="GATASE_TYPE_2"/>
    <property type="match status" value="1"/>
</dbReference>
<evidence type="ECO:0000256" key="7">
    <source>
        <dbReference type="ARBA" id="ARBA00048741"/>
    </source>
</evidence>
<dbReference type="CDD" id="cd00712">
    <property type="entry name" value="AsnB"/>
    <property type="match status" value="1"/>
</dbReference>
<comment type="caution">
    <text evidence="9">The sequence shown here is derived from an EMBL/GenBank/DDBJ whole genome shotgun (WGS) entry which is preliminary data.</text>
</comment>
<evidence type="ECO:0000256" key="6">
    <source>
        <dbReference type="ARBA" id="ARBA00022962"/>
    </source>
</evidence>
<dbReference type="Pfam" id="PF00733">
    <property type="entry name" value="Asn_synthase"/>
    <property type="match status" value="1"/>
</dbReference>
<keyword evidence="10" id="KW-1185">Reference proteome</keyword>
<feature type="domain" description="Glutamine amidotransferase type-2" evidence="8">
    <location>
        <begin position="2"/>
        <end position="220"/>
    </location>
</feature>
<evidence type="ECO:0000256" key="3">
    <source>
        <dbReference type="ARBA" id="ARBA00012737"/>
    </source>
</evidence>
<dbReference type="EC" id="6.3.5.4" evidence="3"/>
<dbReference type="Pfam" id="PF13522">
    <property type="entry name" value="GATase_6"/>
    <property type="match status" value="1"/>
</dbReference>
<evidence type="ECO:0000256" key="1">
    <source>
        <dbReference type="ARBA" id="ARBA00005187"/>
    </source>
</evidence>
<protein>
    <recommendedName>
        <fullName evidence="3">asparagine synthase (glutamine-hydrolyzing)</fullName>
        <ecNumber evidence="3">6.3.5.4</ecNumber>
    </recommendedName>
</protein>
<dbReference type="Gene3D" id="3.60.20.10">
    <property type="entry name" value="Glutamine Phosphoribosylpyrophosphate, subunit 1, domain 1"/>
    <property type="match status" value="1"/>
</dbReference>
<sequence>MCGIAGFVRIGRTAGPPLPSPESLDRMIDTLAHRGPDARGVWYDEVRGVGFGHRRLSIRDLSPAGAQPMMSSCGRFVIIYNGEIYSHDEIAADLAGTGRTLRGHSDTEIMLEAFAEWGVERVLPRLIGMFAFALFDKETGELVLARDRLGIKPLYWSAANGLLLFGSELKPLRAVPSWTPVVDRSAMASFMRHNYIPAPLTIYKGVQKLEPGTLLRARRDGSVTVEPFWNLRTIAEKAVASPSNIADGDALDRLDKLLLDAVRRRLVADVPIGALLSGGIDSSLVTALMTETTGGKINTFSIGFSEKGYDEAPYAREIARYLGTQHTELYAKAEHALGMVEKLPHWYDEPFADSSQLPTALVCELTRQHVKVVLSGDGGDELFAGYSRYPLALDLWRKQQLAPSPLRTIAAHGLLAMPAAILDKLGQILPSRLRQDRFGSKAKRYATALLSQDPDGLYRQMLSHWHAPETVVIGGDEMKGTLWDKHLQRTVPDFLDRMMLFDTLTYLPDDILTKVDRASMAVALEARVPLLDHRVVEFAWRLPQHMKVRDGVSKWALRQVLYRRVPRELLDRPKMGFGVPLAAWLRGPLRDWTENLLSEARLKQQGLFHPEPIRERWQAHLSGADWAYPLWNVLMAQSWLDANPEVVL</sequence>
<evidence type="ECO:0000313" key="9">
    <source>
        <dbReference type="EMBL" id="MFC5295857.1"/>
    </source>
</evidence>
<dbReference type="GO" id="GO:0004066">
    <property type="term" value="F:asparagine synthase (glutamine-hydrolyzing) activity"/>
    <property type="evidence" value="ECO:0007669"/>
    <property type="project" value="UniProtKB-EC"/>
</dbReference>
<name>A0ABW0F8V6_9HYPH</name>